<organism evidence="2 3">
    <name type="scientific">Hymenoscyphus albidus</name>
    <dbReference type="NCBI Taxonomy" id="595503"/>
    <lineage>
        <taxon>Eukaryota</taxon>
        <taxon>Fungi</taxon>
        <taxon>Dikarya</taxon>
        <taxon>Ascomycota</taxon>
        <taxon>Pezizomycotina</taxon>
        <taxon>Leotiomycetes</taxon>
        <taxon>Helotiales</taxon>
        <taxon>Helotiaceae</taxon>
        <taxon>Hymenoscyphus</taxon>
    </lineage>
</organism>
<comment type="caution">
    <text evidence="2">The sequence shown here is derived from an EMBL/GenBank/DDBJ whole genome shotgun (WGS) entry which is preliminary data.</text>
</comment>
<keyword evidence="3" id="KW-1185">Reference proteome</keyword>
<evidence type="ECO:0000256" key="1">
    <source>
        <dbReference type="SAM" id="SignalP"/>
    </source>
</evidence>
<name>A0A9N9Q9D5_9HELO</name>
<dbReference type="AlphaFoldDB" id="A0A9N9Q9D5"/>
<sequence length="74" mass="7906">MKAFFAIILLFVSLSMALERATMQLPTCNATTVCIPECSPNPVKKSGCNPERCICDVPGAPDDFPEGLDGGFPE</sequence>
<reference evidence="2" key="1">
    <citation type="submission" date="2021-07" db="EMBL/GenBank/DDBJ databases">
        <authorList>
            <person name="Durling M."/>
        </authorList>
    </citation>
    <scope>NUCLEOTIDE SEQUENCE</scope>
</reference>
<proteinExistence type="predicted"/>
<protein>
    <submittedName>
        <fullName evidence="2">Uncharacterized protein</fullName>
    </submittedName>
</protein>
<dbReference type="OrthoDB" id="10307323at2759"/>
<gene>
    <name evidence="2" type="ORF">HYALB_00005208</name>
</gene>
<keyword evidence="1" id="KW-0732">Signal</keyword>
<accession>A0A9N9Q9D5</accession>
<dbReference type="Proteomes" id="UP000701801">
    <property type="component" value="Unassembled WGS sequence"/>
</dbReference>
<evidence type="ECO:0000313" key="3">
    <source>
        <dbReference type="Proteomes" id="UP000701801"/>
    </source>
</evidence>
<evidence type="ECO:0000313" key="2">
    <source>
        <dbReference type="EMBL" id="CAG8978871.1"/>
    </source>
</evidence>
<feature type="chain" id="PRO_5040465583" evidence="1">
    <location>
        <begin position="18"/>
        <end position="74"/>
    </location>
</feature>
<feature type="signal peptide" evidence="1">
    <location>
        <begin position="1"/>
        <end position="17"/>
    </location>
</feature>
<dbReference type="EMBL" id="CAJVRM010000285">
    <property type="protein sequence ID" value="CAG8978871.1"/>
    <property type="molecule type" value="Genomic_DNA"/>
</dbReference>